<dbReference type="PRINTS" id="PR00607">
    <property type="entry name" value="CYTCHROMECIE"/>
</dbReference>
<keyword evidence="7" id="KW-1133">Transmembrane helix</keyword>
<accession>A0ABU9C9G1</accession>
<reference evidence="9 10" key="1">
    <citation type="submission" date="2024-04" db="EMBL/GenBank/DDBJ databases">
        <title>Novel species of the genus Ideonella isolated from streams.</title>
        <authorList>
            <person name="Lu H."/>
        </authorList>
    </citation>
    <scope>NUCLEOTIDE SEQUENCE [LARGE SCALE GENOMIC DNA]</scope>
    <source>
        <strain evidence="9 10">LYT19W</strain>
    </source>
</reference>
<dbReference type="InterPro" id="IPR036909">
    <property type="entry name" value="Cyt_c-like_dom_sf"/>
</dbReference>
<comment type="caution">
    <text evidence="9">The sequence shown here is derived from an EMBL/GenBank/DDBJ whole genome shotgun (WGS) entry which is preliminary data.</text>
</comment>
<feature type="transmembrane region" description="Helical" evidence="7">
    <location>
        <begin position="23"/>
        <end position="45"/>
    </location>
</feature>
<dbReference type="PANTHER" id="PTHR40942">
    <property type="match status" value="1"/>
</dbReference>
<dbReference type="InterPro" id="IPR002323">
    <property type="entry name" value="Cyt_CIE"/>
</dbReference>
<keyword evidence="3 6" id="KW-0479">Metal-binding</keyword>
<organism evidence="9 10">
    <name type="scientific">Ideonella margarita</name>
    <dbReference type="NCBI Taxonomy" id="2984191"/>
    <lineage>
        <taxon>Bacteria</taxon>
        <taxon>Pseudomonadati</taxon>
        <taxon>Pseudomonadota</taxon>
        <taxon>Betaproteobacteria</taxon>
        <taxon>Burkholderiales</taxon>
        <taxon>Sphaerotilaceae</taxon>
        <taxon>Ideonella</taxon>
    </lineage>
</organism>
<evidence type="ECO:0000256" key="6">
    <source>
        <dbReference type="PROSITE-ProRule" id="PRU00433"/>
    </source>
</evidence>
<dbReference type="RefSeq" id="WP_341400703.1">
    <property type="nucleotide sequence ID" value="NZ_JBBUTI010000016.1"/>
</dbReference>
<keyword evidence="10" id="KW-1185">Reference proteome</keyword>
<keyword evidence="2 6" id="KW-0349">Heme</keyword>
<evidence type="ECO:0000259" key="8">
    <source>
        <dbReference type="PROSITE" id="PS51007"/>
    </source>
</evidence>
<keyword evidence="5 6" id="KW-0408">Iron</keyword>
<gene>
    <name evidence="9" type="ORF">AACH00_18715</name>
</gene>
<evidence type="ECO:0000256" key="2">
    <source>
        <dbReference type="ARBA" id="ARBA00022617"/>
    </source>
</evidence>
<keyword evidence="7" id="KW-0812">Transmembrane</keyword>
<evidence type="ECO:0000313" key="9">
    <source>
        <dbReference type="EMBL" id="MEK8048393.1"/>
    </source>
</evidence>
<evidence type="ECO:0000313" key="10">
    <source>
        <dbReference type="Proteomes" id="UP001379945"/>
    </source>
</evidence>
<proteinExistence type="predicted"/>
<dbReference type="EMBL" id="JBBUTI010000016">
    <property type="protein sequence ID" value="MEK8048393.1"/>
    <property type="molecule type" value="Genomic_DNA"/>
</dbReference>
<evidence type="ECO:0000256" key="1">
    <source>
        <dbReference type="ARBA" id="ARBA00022448"/>
    </source>
</evidence>
<keyword evidence="4" id="KW-0249">Electron transport</keyword>
<dbReference type="PROSITE" id="PS51007">
    <property type="entry name" value="CYTC"/>
    <property type="match status" value="1"/>
</dbReference>
<dbReference type="Pfam" id="PF13442">
    <property type="entry name" value="Cytochrome_CBB3"/>
    <property type="match status" value="1"/>
</dbReference>
<evidence type="ECO:0000256" key="5">
    <source>
        <dbReference type="ARBA" id="ARBA00023004"/>
    </source>
</evidence>
<dbReference type="Proteomes" id="UP001379945">
    <property type="component" value="Unassembled WGS sequence"/>
</dbReference>
<dbReference type="PANTHER" id="PTHR40942:SF4">
    <property type="entry name" value="CYTOCHROME C5"/>
    <property type="match status" value="1"/>
</dbReference>
<name>A0ABU9C9G1_9BURK</name>
<evidence type="ECO:0000256" key="3">
    <source>
        <dbReference type="ARBA" id="ARBA00022723"/>
    </source>
</evidence>
<keyword evidence="7" id="KW-0472">Membrane</keyword>
<protein>
    <submittedName>
        <fullName evidence="9">C-type cytochrome</fullName>
    </submittedName>
</protein>
<sequence>MSDAHDQAHDAPHEGPIKTPKQLIATVVASFVVPILAIILLINYVSLSPKKAAGTEALEAEATAARIQPVGRIELKPAGAAAVLRAGEEVFTAQCSACHTAGAMGAPKLGDAGAWGPRLGQGYEKLLTSALKGKGNMAAQGGGEYSDVEVGRAVVYMANKGGAKFDEPKAPAAAASAAQ</sequence>
<evidence type="ECO:0000256" key="4">
    <source>
        <dbReference type="ARBA" id="ARBA00022982"/>
    </source>
</evidence>
<dbReference type="InterPro" id="IPR009056">
    <property type="entry name" value="Cyt_c-like_dom"/>
</dbReference>
<keyword evidence="1" id="KW-0813">Transport</keyword>
<feature type="domain" description="Cytochrome c" evidence="8">
    <location>
        <begin position="82"/>
        <end position="161"/>
    </location>
</feature>
<evidence type="ECO:0000256" key="7">
    <source>
        <dbReference type="SAM" id="Phobius"/>
    </source>
</evidence>
<dbReference type="SUPFAM" id="SSF46626">
    <property type="entry name" value="Cytochrome c"/>
    <property type="match status" value="1"/>
</dbReference>
<dbReference type="Gene3D" id="1.10.760.10">
    <property type="entry name" value="Cytochrome c-like domain"/>
    <property type="match status" value="1"/>
</dbReference>